<evidence type="ECO:0008006" key="5">
    <source>
        <dbReference type="Google" id="ProtNLM"/>
    </source>
</evidence>
<dbReference type="EMBL" id="CP068985">
    <property type="protein sequence ID" value="QYC45517.1"/>
    <property type="molecule type" value="Genomic_DNA"/>
</dbReference>
<evidence type="ECO:0000313" key="4">
    <source>
        <dbReference type="Proteomes" id="UP000824681"/>
    </source>
</evidence>
<dbReference type="PROSITE" id="PS51318">
    <property type="entry name" value="TAT"/>
    <property type="match status" value="1"/>
</dbReference>
<feature type="transmembrane region" description="Helical" evidence="2">
    <location>
        <begin position="64"/>
        <end position="80"/>
    </location>
</feature>
<protein>
    <recommendedName>
        <fullName evidence="5">DUF998 domain-containing protein</fullName>
    </recommendedName>
</protein>
<reference evidence="3 4" key="1">
    <citation type="journal article" date="2021" name="ACS Chem. Biol.">
        <title>Genomic-Led Discovery of a Novel Glycopeptide Antibiotic by Nonomuraea coxensis DSM 45129.</title>
        <authorList>
            <person name="Yushchuk O."/>
            <person name="Vior N.M."/>
            <person name="Andreo-Vidal A."/>
            <person name="Berini F."/>
            <person name="Ruckert C."/>
            <person name="Busche T."/>
            <person name="Binda E."/>
            <person name="Kalinowski J."/>
            <person name="Truman A.W."/>
            <person name="Marinelli F."/>
        </authorList>
    </citation>
    <scope>NUCLEOTIDE SEQUENCE [LARGE SCALE GENOMIC DNA]</scope>
    <source>
        <strain evidence="3 4">DSM 45129</strain>
    </source>
</reference>
<keyword evidence="2" id="KW-1133">Transmembrane helix</keyword>
<evidence type="ECO:0000313" key="3">
    <source>
        <dbReference type="EMBL" id="QYC45517.1"/>
    </source>
</evidence>
<name>A0ABX8UCU9_9ACTN</name>
<accession>A0ABX8UCU9</accession>
<feature type="transmembrane region" description="Helical" evidence="2">
    <location>
        <begin position="166"/>
        <end position="184"/>
    </location>
</feature>
<proteinExistence type="predicted"/>
<sequence length="348" mass="37119">MTQETTSRQAIGLRVHRRLMIVGALLTAAALLLLSLLPGAPSDAAAMTAWVERGHSLLSWSDELLFFAVICWGAGARSLFGTRNAERSARINVGVTALTTALVALVVLLLAMGRLVYPVFEIRLSAEVLALAVSSAFGALHLAFLGFAVAAVTLTWSTRAGLIGRAAGIFAAAAFIAGSFPWLTPNWWNSLAAILVAAWGMLLALTTATRPANPGDAKRSHSSVARQCRRVRPELHTPLLDSSWRSIFVRPAPAGSRATTGPDRPIAGLLAQIHRDRRRATAEQLAQVDETRAGVERCDLTSLPGAGNAGRETVPQFQGHRGFVPRGTAQENRPVQGRFEPGVRGETC</sequence>
<evidence type="ECO:0000256" key="1">
    <source>
        <dbReference type="SAM" id="MobiDB-lite"/>
    </source>
</evidence>
<feature type="transmembrane region" description="Helical" evidence="2">
    <location>
        <begin position="129"/>
        <end position="154"/>
    </location>
</feature>
<keyword evidence="4" id="KW-1185">Reference proteome</keyword>
<feature type="transmembrane region" description="Helical" evidence="2">
    <location>
        <begin position="92"/>
        <end position="117"/>
    </location>
</feature>
<organism evidence="3 4">
    <name type="scientific">Nonomuraea coxensis DSM 45129</name>
    <dbReference type="NCBI Taxonomy" id="1122611"/>
    <lineage>
        <taxon>Bacteria</taxon>
        <taxon>Bacillati</taxon>
        <taxon>Actinomycetota</taxon>
        <taxon>Actinomycetes</taxon>
        <taxon>Streptosporangiales</taxon>
        <taxon>Streptosporangiaceae</taxon>
        <taxon>Nonomuraea</taxon>
    </lineage>
</organism>
<feature type="region of interest" description="Disordered" evidence="1">
    <location>
        <begin position="303"/>
        <end position="348"/>
    </location>
</feature>
<keyword evidence="2" id="KW-0472">Membrane</keyword>
<dbReference type="InterPro" id="IPR006311">
    <property type="entry name" value="TAT_signal"/>
</dbReference>
<feature type="transmembrane region" description="Helical" evidence="2">
    <location>
        <begin position="190"/>
        <end position="209"/>
    </location>
</feature>
<evidence type="ECO:0000256" key="2">
    <source>
        <dbReference type="SAM" id="Phobius"/>
    </source>
</evidence>
<dbReference type="RefSeq" id="WP_157383300.1">
    <property type="nucleotide sequence ID" value="NZ_CP068985.1"/>
</dbReference>
<gene>
    <name evidence="3" type="ORF">Nocox_39870</name>
</gene>
<dbReference type="Proteomes" id="UP000824681">
    <property type="component" value="Chromosome"/>
</dbReference>
<keyword evidence="2" id="KW-0812">Transmembrane</keyword>